<proteinExistence type="predicted"/>
<reference evidence="1 2" key="1">
    <citation type="submission" date="2016-11" db="EMBL/GenBank/DDBJ databases">
        <authorList>
            <person name="Manzoor S."/>
        </authorList>
    </citation>
    <scope>NUCLEOTIDE SEQUENCE [LARGE SCALE GENOMIC DNA]</scope>
    <source>
        <strain evidence="1">Clostridium ultunense strain Esp</strain>
    </source>
</reference>
<organism evidence="1 2">
    <name type="scientific">[Clostridium] ultunense Esp</name>
    <dbReference type="NCBI Taxonomy" id="1288971"/>
    <lineage>
        <taxon>Bacteria</taxon>
        <taxon>Bacillati</taxon>
        <taxon>Bacillota</taxon>
        <taxon>Tissierellia</taxon>
        <taxon>Tissierellales</taxon>
        <taxon>Tepidimicrobiaceae</taxon>
        <taxon>Schnuerera</taxon>
    </lineage>
</organism>
<dbReference type="RefSeq" id="WP_025640751.1">
    <property type="nucleotide sequence ID" value="NZ_LT669839.1"/>
</dbReference>
<accession>A0A1M4PM42</accession>
<dbReference type="AlphaFoldDB" id="A0A1M4PM42"/>
<evidence type="ECO:0000313" key="1">
    <source>
        <dbReference type="EMBL" id="SHD76532.1"/>
    </source>
</evidence>
<keyword evidence="2" id="KW-1185">Reference proteome</keyword>
<dbReference type="Proteomes" id="UP000245423">
    <property type="component" value="Chromosome 1"/>
</dbReference>
<name>A0A1M4PM42_9FIRM</name>
<protein>
    <submittedName>
        <fullName evidence="1">Uncharacterized protein</fullName>
    </submittedName>
</protein>
<dbReference type="EMBL" id="LT669839">
    <property type="protein sequence ID" value="SHD76532.1"/>
    <property type="molecule type" value="Genomic_DNA"/>
</dbReference>
<dbReference type="OrthoDB" id="57539at2"/>
<evidence type="ECO:0000313" key="2">
    <source>
        <dbReference type="Proteomes" id="UP000245423"/>
    </source>
</evidence>
<gene>
    <name evidence="1" type="ORF">CUESP1_1159</name>
</gene>
<sequence length="703" mass="75546">MLVNGSEVTLTGAIDVSGNEFGGIESSKGVGVGTNPKLTVTDATFTNGTEAYGLPTIWEDQITGTVVAADEQFTVNEEVREGQVQYYLKEENAEPTKPSLKVTSPAEEVSAEAEEFEITFAVTHDKELEYLEIDHNLGKHGSVPYEEKLPEFKLYPNVDNPWAPTDMEEPEAGNRKTEATEQGLEATYSAGEKTWTLTFGKPVLNQIRNLTAEYSNNEFRIYSLVRDIEGVQSGSMHDGGYETTIVTLVIQALPEQSTYKLTHTGLQESYTAGDLIDVTGKTQEQINTAVAVATKGLDPVKVTLATDVLGKTGYDAVRILPVNAGENIQLWAKDTSNNWYDINVTGWGDLSGFKLDAQYNVTTDIYVVSDKAGDYELKIELVDLSDNKVIADASGTITVEDSVVTSLTMNAANVDATTGEEFTMAVTAQGTVADGDKDNLVRFYGVIPGLSASDIEFATISGGTPDVVTDATERGYAGASQDDLVLAWGPAGGFPLKDHNYSQGVTTEFKATINKTGTYIVRFVFYDLDANKQINGADETATIALTEDLEAVAFEKVKTETSVTVPESIEGTVGEAITFDYGITYPAEVSDVSDKWHVDGKVVSDKVIQAGATLSFAGATYTVPEDGALSFWTSEALGASARPKLNQDNSYTVPVTVEGLPAGTYNITFSAIAAQGNEDNDFESGIELAKETMTITVGEDSEE</sequence>